<reference evidence="1" key="4">
    <citation type="submission" date="2025-09" db="UniProtKB">
        <authorList>
            <consortium name="Ensembl"/>
        </authorList>
    </citation>
    <scope>IDENTIFICATION</scope>
    <source>
        <strain evidence="1">HNI</strain>
    </source>
</reference>
<accession>A0A3P9KGV6</accession>
<protein>
    <submittedName>
        <fullName evidence="1">Uncharacterized protein</fullName>
    </submittedName>
</protein>
<sequence length="71" mass="8265">MKVLNYFFFLLDNNPKRISKSDKAFQGKKTKNSLKWPCKSIVSNPIKYPWDLKKAVASSTTSIEQRFKHEG</sequence>
<proteinExistence type="predicted"/>
<dbReference type="Ensembl" id="ENSORLT00020002497.1">
    <property type="protein sequence ID" value="ENSORLP00020007670.1"/>
    <property type="gene ID" value="ENSORLG00020008549.1"/>
</dbReference>
<reference key="1">
    <citation type="journal article" date="2007" name="Nature">
        <title>The medaka draft genome and insights into vertebrate genome evolution.</title>
        <authorList>
            <person name="Kasahara M."/>
            <person name="Naruse K."/>
            <person name="Sasaki S."/>
            <person name="Nakatani Y."/>
            <person name="Qu W."/>
            <person name="Ahsan B."/>
            <person name="Yamada T."/>
            <person name="Nagayasu Y."/>
            <person name="Doi K."/>
            <person name="Kasai Y."/>
            <person name="Jindo T."/>
            <person name="Kobayashi D."/>
            <person name="Shimada A."/>
            <person name="Toyoda A."/>
            <person name="Kuroki Y."/>
            <person name="Fujiyama A."/>
            <person name="Sasaki T."/>
            <person name="Shimizu A."/>
            <person name="Asakawa S."/>
            <person name="Shimizu N."/>
            <person name="Hashimoto S."/>
            <person name="Yang J."/>
            <person name="Lee Y."/>
            <person name="Matsushima K."/>
            <person name="Sugano S."/>
            <person name="Sakaizumi M."/>
            <person name="Narita T."/>
            <person name="Ohishi K."/>
            <person name="Haga S."/>
            <person name="Ohta F."/>
            <person name="Nomoto H."/>
            <person name="Nogata K."/>
            <person name="Morishita T."/>
            <person name="Endo T."/>
            <person name="Shin-I T."/>
            <person name="Takeda H."/>
            <person name="Morishita S."/>
            <person name="Kohara Y."/>
        </authorList>
    </citation>
    <scope>NUCLEOTIDE SEQUENCE [LARGE SCALE GENOMIC DNA]</scope>
    <source>
        <strain>Hd-rR</strain>
    </source>
</reference>
<reference evidence="1 2" key="2">
    <citation type="submission" date="2017-04" db="EMBL/GenBank/DDBJ databases">
        <title>CpG methylation of centromeres and impact of large insertions on vertebrate speciation.</title>
        <authorList>
            <person name="Ichikawa K."/>
            <person name="Yoshimura J."/>
            <person name="Morishita S."/>
        </authorList>
    </citation>
    <scope>NUCLEOTIDE SEQUENCE</scope>
    <source>
        <strain evidence="1 2">HNI</strain>
    </source>
</reference>
<name>A0A3P9KGV6_ORYLA</name>
<evidence type="ECO:0000313" key="2">
    <source>
        <dbReference type="Proteomes" id="UP000265180"/>
    </source>
</evidence>
<evidence type="ECO:0000313" key="1">
    <source>
        <dbReference type="Ensembl" id="ENSORLP00020007670.1"/>
    </source>
</evidence>
<organism evidence="1 2">
    <name type="scientific">Oryzias latipes</name>
    <name type="common">Japanese rice fish</name>
    <name type="synonym">Japanese killifish</name>
    <dbReference type="NCBI Taxonomy" id="8090"/>
    <lineage>
        <taxon>Eukaryota</taxon>
        <taxon>Metazoa</taxon>
        <taxon>Chordata</taxon>
        <taxon>Craniata</taxon>
        <taxon>Vertebrata</taxon>
        <taxon>Euteleostomi</taxon>
        <taxon>Actinopterygii</taxon>
        <taxon>Neopterygii</taxon>
        <taxon>Teleostei</taxon>
        <taxon>Neoteleostei</taxon>
        <taxon>Acanthomorphata</taxon>
        <taxon>Ovalentaria</taxon>
        <taxon>Atherinomorphae</taxon>
        <taxon>Beloniformes</taxon>
        <taxon>Adrianichthyidae</taxon>
        <taxon>Oryziinae</taxon>
        <taxon>Oryzias</taxon>
    </lineage>
</organism>
<dbReference type="Proteomes" id="UP000265180">
    <property type="component" value="Chromosome 15"/>
</dbReference>
<reference evidence="1" key="3">
    <citation type="submission" date="2025-08" db="UniProtKB">
        <authorList>
            <consortium name="Ensembl"/>
        </authorList>
    </citation>
    <scope>IDENTIFICATION</scope>
    <source>
        <strain evidence="1">HNI</strain>
    </source>
</reference>
<dbReference type="AlphaFoldDB" id="A0A3P9KGV6"/>